<evidence type="ECO:0000313" key="4">
    <source>
        <dbReference type="Proteomes" id="UP000298416"/>
    </source>
</evidence>
<keyword evidence="4" id="KW-1185">Reference proteome</keyword>
<keyword evidence="2" id="KW-1133">Transmembrane helix</keyword>
<feature type="compositionally biased region" description="Basic and acidic residues" evidence="1">
    <location>
        <begin position="58"/>
        <end position="72"/>
    </location>
</feature>
<organism evidence="3">
    <name type="scientific">Salvia splendens</name>
    <name type="common">Scarlet sage</name>
    <dbReference type="NCBI Taxonomy" id="180675"/>
    <lineage>
        <taxon>Eukaryota</taxon>
        <taxon>Viridiplantae</taxon>
        <taxon>Streptophyta</taxon>
        <taxon>Embryophyta</taxon>
        <taxon>Tracheophyta</taxon>
        <taxon>Spermatophyta</taxon>
        <taxon>Magnoliopsida</taxon>
        <taxon>eudicotyledons</taxon>
        <taxon>Gunneridae</taxon>
        <taxon>Pentapetalae</taxon>
        <taxon>asterids</taxon>
        <taxon>lamiids</taxon>
        <taxon>Lamiales</taxon>
        <taxon>Lamiaceae</taxon>
        <taxon>Nepetoideae</taxon>
        <taxon>Mentheae</taxon>
        <taxon>Salviinae</taxon>
        <taxon>Salvia</taxon>
        <taxon>Salvia subgen. Calosphace</taxon>
        <taxon>core Calosphace</taxon>
    </lineage>
</organism>
<reference evidence="3" key="1">
    <citation type="submission" date="2018-01" db="EMBL/GenBank/DDBJ databases">
        <authorList>
            <person name="Mao J.F."/>
        </authorList>
    </citation>
    <scope>NUCLEOTIDE SEQUENCE</scope>
    <source>
        <strain evidence="3">Huo1</strain>
        <tissue evidence="3">Leaf</tissue>
    </source>
</reference>
<comment type="caution">
    <text evidence="3">The sequence shown here is derived from an EMBL/GenBank/DDBJ whole genome shotgun (WGS) entry which is preliminary data.</text>
</comment>
<feature type="transmembrane region" description="Helical" evidence="2">
    <location>
        <begin position="14"/>
        <end position="34"/>
    </location>
</feature>
<name>A0A8X8WYP0_SALSN</name>
<feature type="region of interest" description="Disordered" evidence="1">
    <location>
        <begin position="45"/>
        <end position="73"/>
    </location>
</feature>
<dbReference type="AlphaFoldDB" id="A0A8X8WYP0"/>
<reference evidence="3" key="2">
    <citation type="submission" date="2020-08" db="EMBL/GenBank/DDBJ databases">
        <title>Plant Genome Project.</title>
        <authorList>
            <person name="Zhang R.-G."/>
        </authorList>
    </citation>
    <scope>NUCLEOTIDE SEQUENCE</scope>
    <source>
        <strain evidence="3">Huo1</strain>
        <tissue evidence="3">Leaf</tissue>
    </source>
</reference>
<keyword evidence="2" id="KW-0812">Transmembrane</keyword>
<accession>A0A8X8WYP0</accession>
<evidence type="ECO:0000313" key="3">
    <source>
        <dbReference type="EMBL" id="KAG6402436.1"/>
    </source>
</evidence>
<sequence>MGAIAKLLSYPNKILSQTLLKLLYLSLLAHCVFLKHYQIFTSRRSDTIPHQTTATPSREAESPTEGRGKEPAPECFLTAELHRRSVLRGKTLTRSYAAAVKSSRGKLSEPGAEAEKEEKDWIEKKFALALLNALDGGGCNVNGYF</sequence>
<keyword evidence="2" id="KW-0472">Membrane</keyword>
<protein>
    <submittedName>
        <fullName evidence="3">Uncharacterized protein</fullName>
    </submittedName>
</protein>
<dbReference type="Proteomes" id="UP000298416">
    <property type="component" value="Unassembled WGS sequence"/>
</dbReference>
<dbReference type="EMBL" id="PNBA02000013">
    <property type="protein sequence ID" value="KAG6402436.1"/>
    <property type="molecule type" value="Genomic_DNA"/>
</dbReference>
<evidence type="ECO:0000256" key="2">
    <source>
        <dbReference type="SAM" id="Phobius"/>
    </source>
</evidence>
<evidence type="ECO:0000256" key="1">
    <source>
        <dbReference type="SAM" id="MobiDB-lite"/>
    </source>
</evidence>
<gene>
    <name evidence="3" type="ORF">SASPL_134629</name>
</gene>
<proteinExistence type="predicted"/>